<comment type="caution">
    <text evidence="1">The sequence shown here is derived from an EMBL/GenBank/DDBJ whole genome shotgun (WGS) entry which is preliminary data.</text>
</comment>
<dbReference type="AlphaFoldDB" id="A0A2P6PLS0"/>
<name>A0A2P6PLS0_ROSCH</name>
<gene>
    <name evidence="1" type="ORF">RchiOBHm_Chr6g0255051</name>
</gene>
<dbReference type="Gramene" id="PRQ22878">
    <property type="protein sequence ID" value="PRQ22878"/>
    <property type="gene ID" value="RchiOBHm_Chr6g0255051"/>
</dbReference>
<sequence length="55" mass="6167">MKTERSRVYLGSLPDNNKWYLPLSHHLCILERVVKNGSGANPLSKVTKGVSMDLL</sequence>
<dbReference type="Proteomes" id="UP000238479">
    <property type="component" value="Chromosome 6"/>
</dbReference>
<proteinExistence type="predicted"/>
<evidence type="ECO:0000313" key="2">
    <source>
        <dbReference type="Proteomes" id="UP000238479"/>
    </source>
</evidence>
<reference evidence="1 2" key="1">
    <citation type="journal article" date="2018" name="Nat. Genet.">
        <title>The Rosa genome provides new insights in the design of modern roses.</title>
        <authorList>
            <person name="Bendahmane M."/>
        </authorList>
    </citation>
    <scope>NUCLEOTIDE SEQUENCE [LARGE SCALE GENOMIC DNA]</scope>
    <source>
        <strain evidence="2">cv. Old Blush</strain>
    </source>
</reference>
<keyword evidence="2" id="KW-1185">Reference proteome</keyword>
<organism evidence="1 2">
    <name type="scientific">Rosa chinensis</name>
    <name type="common">China rose</name>
    <dbReference type="NCBI Taxonomy" id="74649"/>
    <lineage>
        <taxon>Eukaryota</taxon>
        <taxon>Viridiplantae</taxon>
        <taxon>Streptophyta</taxon>
        <taxon>Embryophyta</taxon>
        <taxon>Tracheophyta</taxon>
        <taxon>Spermatophyta</taxon>
        <taxon>Magnoliopsida</taxon>
        <taxon>eudicotyledons</taxon>
        <taxon>Gunneridae</taxon>
        <taxon>Pentapetalae</taxon>
        <taxon>rosids</taxon>
        <taxon>fabids</taxon>
        <taxon>Rosales</taxon>
        <taxon>Rosaceae</taxon>
        <taxon>Rosoideae</taxon>
        <taxon>Rosoideae incertae sedis</taxon>
        <taxon>Rosa</taxon>
    </lineage>
</organism>
<dbReference type="EMBL" id="PDCK01000044">
    <property type="protein sequence ID" value="PRQ22878.1"/>
    <property type="molecule type" value="Genomic_DNA"/>
</dbReference>
<protein>
    <submittedName>
        <fullName evidence="1">Uncharacterized protein</fullName>
    </submittedName>
</protein>
<evidence type="ECO:0000313" key="1">
    <source>
        <dbReference type="EMBL" id="PRQ22878.1"/>
    </source>
</evidence>
<accession>A0A2P6PLS0</accession>